<dbReference type="InterPro" id="IPR013766">
    <property type="entry name" value="Thioredoxin_domain"/>
</dbReference>
<evidence type="ECO:0000313" key="4">
    <source>
        <dbReference type="Proteomes" id="UP000636800"/>
    </source>
</evidence>
<reference evidence="3 4" key="1">
    <citation type="journal article" date="2020" name="Nat. Food">
        <title>A phased Vanilla planifolia genome enables genetic improvement of flavour and production.</title>
        <authorList>
            <person name="Hasing T."/>
            <person name="Tang H."/>
            <person name="Brym M."/>
            <person name="Khazi F."/>
            <person name="Huang T."/>
            <person name="Chambers A.H."/>
        </authorList>
    </citation>
    <scope>NUCLEOTIDE SEQUENCE [LARGE SCALE GENOMIC DNA]</scope>
    <source>
        <tissue evidence="3">Leaf</tissue>
    </source>
</reference>
<feature type="region of interest" description="Disordered" evidence="1">
    <location>
        <begin position="1"/>
        <end position="65"/>
    </location>
</feature>
<dbReference type="Gene3D" id="3.40.30.10">
    <property type="entry name" value="Glutaredoxin"/>
    <property type="match status" value="1"/>
</dbReference>
<dbReference type="EMBL" id="JADCNL010000002">
    <property type="protein sequence ID" value="KAG0492504.1"/>
    <property type="molecule type" value="Genomic_DNA"/>
</dbReference>
<dbReference type="InterPro" id="IPR050620">
    <property type="entry name" value="Thioredoxin_H-type-like"/>
</dbReference>
<evidence type="ECO:0000256" key="1">
    <source>
        <dbReference type="SAM" id="MobiDB-lite"/>
    </source>
</evidence>
<evidence type="ECO:0000259" key="2">
    <source>
        <dbReference type="PROSITE" id="PS51352"/>
    </source>
</evidence>
<protein>
    <recommendedName>
        <fullName evidence="2">Thioredoxin domain-containing protein</fullName>
    </recommendedName>
</protein>
<dbReference type="PROSITE" id="PS51352">
    <property type="entry name" value="THIOREDOXIN_2"/>
    <property type="match status" value="1"/>
</dbReference>
<dbReference type="AlphaFoldDB" id="A0A835V9H6"/>
<keyword evidence="4" id="KW-1185">Reference proteome</keyword>
<feature type="compositionally biased region" description="Polar residues" evidence="1">
    <location>
        <begin position="53"/>
        <end position="64"/>
    </location>
</feature>
<dbReference type="PANTHER" id="PTHR10438:SF242">
    <property type="entry name" value="THIOREDOXIN-LIKE PROTEIN CXXS1"/>
    <property type="match status" value="1"/>
</dbReference>
<organism evidence="3 4">
    <name type="scientific">Vanilla planifolia</name>
    <name type="common">Vanilla</name>
    <dbReference type="NCBI Taxonomy" id="51239"/>
    <lineage>
        <taxon>Eukaryota</taxon>
        <taxon>Viridiplantae</taxon>
        <taxon>Streptophyta</taxon>
        <taxon>Embryophyta</taxon>
        <taxon>Tracheophyta</taxon>
        <taxon>Spermatophyta</taxon>
        <taxon>Magnoliopsida</taxon>
        <taxon>Liliopsida</taxon>
        <taxon>Asparagales</taxon>
        <taxon>Orchidaceae</taxon>
        <taxon>Vanilloideae</taxon>
        <taxon>Vanilleae</taxon>
        <taxon>Vanilla</taxon>
    </lineage>
</organism>
<feature type="domain" description="Thioredoxin" evidence="2">
    <location>
        <begin position="117"/>
        <end position="270"/>
    </location>
</feature>
<dbReference type="InterPro" id="IPR036249">
    <property type="entry name" value="Thioredoxin-like_sf"/>
</dbReference>
<dbReference type="Proteomes" id="UP000636800">
    <property type="component" value="Chromosome 2"/>
</dbReference>
<proteinExistence type="predicted"/>
<accession>A0A835V9H6</accession>
<evidence type="ECO:0000313" key="3">
    <source>
        <dbReference type="EMBL" id="KAG0492504.1"/>
    </source>
</evidence>
<name>A0A835V9H6_VANPL</name>
<dbReference type="SUPFAM" id="SSF52833">
    <property type="entry name" value="Thioredoxin-like"/>
    <property type="match status" value="1"/>
</dbReference>
<sequence length="270" mass="30365">MSDSNNRNCRRNAANGEECGMKRDKEPFTVSRRPISLQDGGKPISGGFGQRGSMDQKSRSSTHTAHCELAKMARLSFLFPSVQFNFEGAKEREDAKALRMDVRRAFAGNRGRYSRPLFFLDPAPGFRFTARKPYRGKRGPSGRIYQVMENEHQPDKSRVLKVESEESWESFMAQAKSQGSPVVVHFSASWCVPSLSLNSFVEELATTYPDILFLLVDVDEVKEVAAKMKVKAMPTFIIFRDGSPVNRMVGANPGEIKKRIEALFNTQVLD</sequence>
<feature type="compositionally biased region" description="Low complexity" evidence="1">
    <location>
        <begin position="1"/>
        <end position="15"/>
    </location>
</feature>
<dbReference type="PANTHER" id="PTHR10438">
    <property type="entry name" value="THIOREDOXIN"/>
    <property type="match status" value="1"/>
</dbReference>
<dbReference type="CDD" id="cd02947">
    <property type="entry name" value="TRX_family"/>
    <property type="match status" value="1"/>
</dbReference>
<dbReference type="Pfam" id="PF00085">
    <property type="entry name" value="Thioredoxin"/>
    <property type="match status" value="1"/>
</dbReference>
<comment type="caution">
    <text evidence="3">The sequence shown here is derived from an EMBL/GenBank/DDBJ whole genome shotgun (WGS) entry which is preliminary data.</text>
</comment>
<gene>
    <name evidence="3" type="ORF">HPP92_005902</name>
</gene>